<evidence type="ECO:0000313" key="1">
    <source>
        <dbReference type="EMBL" id="MFC5711356.1"/>
    </source>
</evidence>
<proteinExistence type="predicted"/>
<dbReference type="Proteomes" id="UP001596142">
    <property type="component" value="Unassembled WGS sequence"/>
</dbReference>
<comment type="caution">
    <text evidence="1">The sequence shown here is derived from an EMBL/GenBank/DDBJ whole genome shotgun (WGS) entry which is preliminary data.</text>
</comment>
<dbReference type="Pfam" id="PF20074">
    <property type="entry name" value="DUF6470"/>
    <property type="match status" value="1"/>
</dbReference>
<gene>
    <name evidence="1" type="ORF">ACFPU1_01030</name>
</gene>
<dbReference type="InterPro" id="IPR045527">
    <property type="entry name" value="DUF6470"/>
</dbReference>
<evidence type="ECO:0000313" key="2">
    <source>
        <dbReference type="Proteomes" id="UP001596142"/>
    </source>
</evidence>
<dbReference type="RefSeq" id="WP_385937456.1">
    <property type="nucleotide sequence ID" value="NZ_JBHSOZ010000002.1"/>
</dbReference>
<protein>
    <submittedName>
        <fullName evidence="1">DUF6470 family protein</fullName>
    </submittedName>
</protein>
<sequence>MEMQVIHITQVPGETGRSSHRPHLQIHTPFPNMHIEQDHHDLVHISTTASKLFIDQSEAFADAGLKTPLRAANEHIQKASQQLAEYIALKNAEGEQLKKIEHGTGAIQRIARERTQPEQSELHLEYMPKHAFRVSFDFQPSTVSIQANPKETTVHVEKREPEIKVDRWETQAYMKQKPSLSFQVVGSHVNRTM</sequence>
<accession>A0ABW0YI53</accession>
<dbReference type="EMBL" id="JBHSOZ010000002">
    <property type="protein sequence ID" value="MFC5711356.1"/>
    <property type="molecule type" value="Genomic_DNA"/>
</dbReference>
<name>A0ABW0YI53_9BACI</name>
<keyword evidence="2" id="KW-1185">Reference proteome</keyword>
<reference evidence="2" key="1">
    <citation type="journal article" date="2019" name="Int. J. Syst. Evol. Microbiol.">
        <title>The Global Catalogue of Microorganisms (GCM) 10K type strain sequencing project: providing services to taxonomists for standard genome sequencing and annotation.</title>
        <authorList>
            <consortium name="The Broad Institute Genomics Platform"/>
            <consortium name="The Broad Institute Genome Sequencing Center for Infectious Disease"/>
            <person name="Wu L."/>
            <person name="Ma J."/>
        </authorList>
    </citation>
    <scope>NUCLEOTIDE SEQUENCE [LARGE SCALE GENOMIC DNA]</scope>
    <source>
        <strain evidence="2">CECT 7184</strain>
    </source>
</reference>
<organism evidence="1 2">
    <name type="scientific">Thalassorhabdus alkalitolerans</name>
    <dbReference type="NCBI Taxonomy" id="2282697"/>
    <lineage>
        <taxon>Bacteria</taxon>
        <taxon>Bacillati</taxon>
        <taxon>Bacillota</taxon>
        <taxon>Bacilli</taxon>
        <taxon>Bacillales</taxon>
        <taxon>Bacillaceae</taxon>
        <taxon>Thalassorhabdus</taxon>
    </lineage>
</organism>